<name>A0ABU3C6R0_9FLAO</name>
<dbReference type="RefSeq" id="WP_311533693.1">
    <property type="nucleotide sequence ID" value="NZ_JAVRHQ010000003.1"/>
</dbReference>
<dbReference type="InterPro" id="IPR012455">
    <property type="entry name" value="DUF1660"/>
</dbReference>
<comment type="caution">
    <text evidence="1">The sequence shown here is derived from an EMBL/GenBank/DDBJ whole genome shotgun (WGS) entry which is preliminary data.</text>
</comment>
<reference evidence="1 2" key="1">
    <citation type="submission" date="2023-09" db="EMBL/GenBank/DDBJ databases">
        <authorList>
            <person name="Rey-Velasco X."/>
        </authorList>
    </citation>
    <scope>NUCLEOTIDE SEQUENCE [LARGE SCALE GENOMIC DNA]</scope>
    <source>
        <strain evidence="1 2">F363</strain>
    </source>
</reference>
<gene>
    <name evidence="1" type="ORF">RM553_04160</name>
</gene>
<evidence type="ECO:0000313" key="1">
    <source>
        <dbReference type="EMBL" id="MDT0642019.1"/>
    </source>
</evidence>
<keyword evidence="2" id="KW-1185">Reference proteome</keyword>
<accession>A0ABU3C6R0</accession>
<evidence type="ECO:0000313" key="2">
    <source>
        <dbReference type="Proteomes" id="UP001262889"/>
    </source>
</evidence>
<dbReference type="Proteomes" id="UP001262889">
    <property type="component" value="Unassembled WGS sequence"/>
</dbReference>
<protein>
    <submittedName>
        <fullName evidence="1">DUF1660 family phage protein</fullName>
    </submittedName>
</protein>
<sequence>MKKKDPKLFSFSKVLCRLFGHKLRVSKNVTEHIHEYKCAKCGMEMTDTANGFLARLTPKFKETNDYLAKIHKRRRNRRRIFAEAS</sequence>
<proteinExistence type="predicted"/>
<dbReference type="Pfam" id="PF07874">
    <property type="entry name" value="DUF1660"/>
    <property type="match status" value="1"/>
</dbReference>
<organism evidence="1 2">
    <name type="scientific">Autumnicola tepida</name>
    <dbReference type="NCBI Taxonomy" id="3075595"/>
    <lineage>
        <taxon>Bacteria</taxon>
        <taxon>Pseudomonadati</taxon>
        <taxon>Bacteroidota</taxon>
        <taxon>Flavobacteriia</taxon>
        <taxon>Flavobacteriales</taxon>
        <taxon>Flavobacteriaceae</taxon>
        <taxon>Autumnicola</taxon>
    </lineage>
</organism>
<dbReference type="EMBL" id="JAVRHQ010000003">
    <property type="protein sequence ID" value="MDT0642019.1"/>
    <property type="molecule type" value="Genomic_DNA"/>
</dbReference>